<dbReference type="InterPro" id="IPR027806">
    <property type="entry name" value="HARBI1_dom"/>
</dbReference>
<name>G4YE34_PHYSP</name>
<dbReference type="EMBL" id="JH159151">
    <property type="protein sequence ID" value="EGZ29615.1"/>
    <property type="molecule type" value="Genomic_DNA"/>
</dbReference>
<protein>
    <recommendedName>
        <fullName evidence="3">DDE Tnp4 domain-containing protein</fullName>
    </recommendedName>
</protein>
<dbReference type="PANTHER" id="PTHR34615">
    <property type="entry name" value="PX DOMAIN-CONTAINING PROTEIN"/>
    <property type="match status" value="1"/>
</dbReference>
<keyword evidence="5" id="KW-1185">Reference proteome</keyword>
<proteinExistence type="predicted"/>
<dbReference type="RefSeq" id="XP_009516890.1">
    <property type="nucleotide sequence ID" value="XM_009518595.1"/>
</dbReference>
<evidence type="ECO:0000256" key="1">
    <source>
        <dbReference type="ARBA" id="ARBA00001968"/>
    </source>
</evidence>
<accession>G4YE34</accession>
<comment type="cofactor">
    <cofactor evidence="1">
        <name>a divalent metal cation</name>
        <dbReference type="ChEBI" id="CHEBI:60240"/>
    </cofactor>
</comment>
<reference evidence="4 5" key="1">
    <citation type="journal article" date="2006" name="Science">
        <title>Phytophthora genome sequences uncover evolutionary origins and mechanisms of pathogenesis.</title>
        <authorList>
            <person name="Tyler B.M."/>
            <person name="Tripathy S."/>
            <person name="Zhang X."/>
            <person name="Dehal P."/>
            <person name="Jiang R.H."/>
            <person name="Aerts A."/>
            <person name="Arredondo F.D."/>
            <person name="Baxter L."/>
            <person name="Bensasson D."/>
            <person name="Beynon J.L."/>
            <person name="Chapman J."/>
            <person name="Damasceno C.M."/>
            <person name="Dorrance A.E."/>
            <person name="Dou D."/>
            <person name="Dickerman A.W."/>
            <person name="Dubchak I.L."/>
            <person name="Garbelotto M."/>
            <person name="Gijzen M."/>
            <person name="Gordon S.G."/>
            <person name="Govers F."/>
            <person name="Grunwald N.J."/>
            <person name="Huang W."/>
            <person name="Ivors K.L."/>
            <person name="Jones R.W."/>
            <person name="Kamoun S."/>
            <person name="Krampis K."/>
            <person name="Lamour K.H."/>
            <person name="Lee M.K."/>
            <person name="McDonald W.H."/>
            <person name="Medina M."/>
            <person name="Meijer H.J."/>
            <person name="Nordberg E.K."/>
            <person name="Maclean D.J."/>
            <person name="Ospina-Giraldo M.D."/>
            <person name="Morris P.F."/>
            <person name="Phuntumart V."/>
            <person name="Putnam N.H."/>
            <person name="Rash S."/>
            <person name="Rose J.K."/>
            <person name="Sakihama Y."/>
            <person name="Salamov A.A."/>
            <person name="Savidor A."/>
            <person name="Scheuring C.F."/>
            <person name="Smith B.M."/>
            <person name="Sobral B.W."/>
            <person name="Terry A."/>
            <person name="Torto-Alalibo T.A."/>
            <person name="Win J."/>
            <person name="Xu Z."/>
            <person name="Zhang H."/>
            <person name="Grigoriev I.V."/>
            <person name="Rokhsar D.S."/>
            <person name="Boore J.L."/>
        </authorList>
    </citation>
    <scope>NUCLEOTIDE SEQUENCE [LARGE SCALE GENOMIC DNA]</scope>
    <source>
        <strain evidence="4 5">P6497</strain>
    </source>
</reference>
<dbReference type="KEGG" id="psoj:PHYSODRAFT_471860"/>
<dbReference type="GeneID" id="20654158"/>
<dbReference type="GO" id="GO:0046872">
    <property type="term" value="F:metal ion binding"/>
    <property type="evidence" value="ECO:0007669"/>
    <property type="project" value="UniProtKB-KW"/>
</dbReference>
<dbReference type="PANTHER" id="PTHR34615:SF1">
    <property type="entry name" value="PX DOMAIN-CONTAINING PROTEIN"/>
    <property type="match status" value="1"/>
</dbReference>
<evidence type="ECO:0000313" key="4">
    <source>
        <dbReference type="EMBL" id="EGZ29615.1"/>
    </source>
</evidence>
<dbReference type="Pfam" id="PF13359">
    <property type="entry name" value="DDE_Tnp_4"/>
    <property type="match status" value="1"/>
</dbReference>
<evidence type="ECO:0000259" key="3">
    <source>
        <dbReference type="Pfam" id="PF13359"/>
    </source>
</evidence>
<evidence type="ECO:0000256" key="2">
    <source>
        <dbReference type="ARBA" id="ARBA00022723"/>
    </source>
</evidence>
<organism evidence="4 5">
    <name type="scientific">Phytophthora sojae (strain P6497)</name>
    <name type="common">Soybean stem and root rot agent</name>
    <name type="synonym">Phytophthora megasperma f. sp. glycines</name>
    <dbReference type="NCBI Taxonomy" id="1094619"/>
    <lineage>
        <taxon>Eukaryota</taxon>
        <taxon>Sar</taxon>
        <taxon>Stramenopiles</taxon>
        <taxon>Oomycota</taxon>
        <taxon>Peronosporomycetes</taxon>
        <taxon>Peronosporales</taxon>
        <taxon>Peronosporaceae</taxon>
        <taxon>Phytophthora</taxon>
    </lineage>
</organism>
<sequence length="346" mass="39523">MLSEEEAVCLLSARTSSTSNVPRSSSYGERFNINALNDYETRFYFRFWKRDLFRLFEALRLDSSYKLPNRAVFSGFEGLCILLRRMAYPGRYGDLSRFFGQSAPIVCMIFNFMLGLVYDKYKCLLTIECGLLTSSRLEEYAAAVAQRGAPEPRCIGFIDGTVRAIARPTRNQKQVYNGHKRKHALKYQGVMAPDGLFIDFYGRTVGRRHDSWLLRQSGLLKRLPRVLHHDGELPYCIYGDPAYPLKPTLHVGFKGSNLSDTQKAFNAAMSKVRVAVEWGFGGIIRLWPFLDLRLSQRLYLSPVGKHYLVGVLLTNFRNCTNPNQISKFFSIKPPSLEEYLSLATTN</sequence>
<dbReference type="OMA" id="YERMATH"/>
<dbReference type="InParanoid" id="G4YE34"/>
<gene>
    <name evidence="4" type="ORF">PHYSODRAFT_471860</name>
</gene>
<feature type="domain" description="DDE Tnp4" evidence="3">
    <location>
        <begin position="158"/>
        <end position="315"/>
    </location>
</feature>
<keyword evidence="2" id="KW-0479">Metal-binding</keyword>
<dbReference type="Proteomes" id="UP000002640">
    <property type="component" value="Unassembled WGS sequence"/>
</dbReference>
<evidence type="ECO:0000313" key="5">
    <source>
        <dbReference type="Proteomes" id="UP000002640"/>
    </source>
</evidence>
<dbReference type="AlphaFoldDB" id="G4YE34"/>